<feature type="region of interest" description="Disordered" evidence="6">
    <location>
        <begin position="68"/>
        <end position="106"/>
    </location>
</feature>
<dbReference type="EMBL" id="DUZY01000002">
    <property type="protein sequence ID" value="DAD27968.1"/>
    <property type="molecule type" value="Genomic_DNA"/>
</dbReference>
<dbReference type="Proteomes" id="UP000607653">
    <property type="component" value="Unassembled WGS sequence"/>
</dbReference>
<keyword evidence="2" id="KW-1003">Cell membrane</keyword>
<dbReference type="InterPro" id="IPR045003">
    <property type="entry name" value="FLA_A"/>
</dbReference>
<feature type="compositionally biased region" description="Polar residues" evidence="6">
    <location>
        <begin position="1"/>
        <end position="22"/>
    </location>
</feature>
<evidence type="ECO:0000256" key="5">
    <source>
        <dbReference type="ARBA" id="ARBA00023136"/>
    </source>
</evidence>
<dbReference type="AlphaFoldDB" id="A0A822YEM7"/>
<evidence type="ECO:0000256" key="4">
    <source>
        <dbReference type="ARBA" id="ARBA00022729"/>
    </source>
</evidence>
<dbReference type="GO" id="GO:0005886">
    <property type="term" value="C:plasma membrane"/>
    <property type="evidence" value="ECO:0007669"/>
    <property type="project" value="UniProtKB-SubCell"/>
</dbReference>
<sequence length="128" mass="13222">MSQFQTASNPLRTQAGNSNNGQFPLDVTTAGNQVNITTGVVNTTIANSIYTDNQLAIYQVDQVLLPLEMFGPPSPAPAPSKPKKDSPSSSSDAPSGSSSSVDAPVDSSGAMALTRRLVVSFAFAGFSL</sequence>
<name>A0A822YEM7_NELNU</name>
<evidence type="ECO:0000313" key="8">
    <source>
        <dbReference type="Proteomes" id="UP000607653"/>
    </source>
</evidence>
<reference evidence="7 8" key="1">
    <citation type="journal article" date="2020" name="Mol. Biol. Evol.">
        <title>Distinct Expression and Methylation Patterns for Genes with Different Fates following a Single Whole-Genome Duplication in Flowering Plants.</title>
        <authorList>
            <person name="Shi T."/>
            <person name="Rahmani R.S."/>
            <person name="Gugger P.F."/>
            <person name="Wang M."/>
            <person name="Li H."/>
            <person name="Zhang Y."/>
            <person name="Li Z."/>
            <person name="Wang Q."/>
            <person name="Van de Peer Y."/>
            <person name="Marchal K."/>
            <person name="Chen J."/>
        </authorList>
    </citation>
    <scope>NUCLEOTIDE SEQUENCE [LARGE SCALE GENOMIC DNA]</scope>
    <source>
        <tissue evidence="7">Leaf</tissue>
    </source>
</reference>
<dbReference type="PANTHER" id="PTHR32077">
    <property type="entry name" value="FASCICLIN-LIKE ARABINOGALACTAN PROTEIN"/>
    <property type="match status" value="1"/>
</dbReference>
<evidence type="ECO:0000256" key="3">
    <source>
        <dbReference type="ARBA" id="ARBA00022622"/>
    </source>
</evidence>
<protein>
    <recommendedName>
        <fullName evidence="9">Fasciclin-like arabinogalactan protein 11</fullName>
    </recommendedName>
</protein>
<dbReference type="PANTHER" id="PTHR32077:SF65">
    <property type="entry name" value="FASCICLIN-LIKE ARABINOGALACTAN PROTEIN 11"/>
    <property type="match status" value="1"/>
</dbReference>
<evidence type="ECO:0000256" key="2">
    <source>
        <dbReference type="ARBA" id="ARBA00022475"/>
    </source>
</evidence>
<keyword evidence="8" id="KW-1185">Reference proteome</keyword>
<feature type="region of interest" description="Disordered" evidence="6">
    <location>
        <begin position="1"/>
        <end position="26"/>
    </location>
</feature>
<feature type="compositionally biased region" description="Low complexity" evidence="6">
    <location>
        <begin position="87"/>
        <end position="106"/>
    </location>
</feature>
<gene>
    <name evidence="7" type="ORF">HUJ06_029436</name>
</gene>
<dbReference type="SUPFAM" id="SSF82153">
    <property type="entry name" value="FAS1 domain"/>
    <property type="match status" value="1"/>
</dbReference>
<keyword evidence="4" id="KW-0732">Signal</keyword>
<comment type="caution">
    <text evidence="7">The sequence shown here is derived from an EMBL/GenBank/DDBJ whole genome shotgun (WGS) entry which is preliminary data.</text>
</comment>
<evidence type="ECO:0008006" key="9">
    <source>
        <dbReference type="Google" id="ProtNLM"/>
    </source>
</evidence>
<evidence type="ECO:0000256" key="1">
    <source>
        <dbReference type="ARBA" id="ARBA00004609"/>
    </source>
</evidence>
<dbReference type="InterPro" id="IPR036378">
    <property type="entry name" value="FAS1_dom_sf"/>
</dbReference>
<dbReference type="GO" id="GO:0098552">
    <property type="term" value="C:side of membrane"/>
    <property type="evidence" value="ECO:0007669"/>
    <property type="project" value="UniProtKB-KW"/>
</dbReference>
<keyword evidence="5" id="KW-0472">Membrane</keyword>
<comment type="subcellular location">
    <subcellularLocation>
        <location evidence="1">Cell membrane</location>
        <topology evidence="1">Lipid-anchor</topology>
        <topology evidence="1">GPI-anchor</topology>
    </subcellularLocation>
</comment>
<evidence type="ECO:0000256" key="6">
    <source>
        <dbReference type="SAM" id="MobiDB-lite"/>
    </source>
</evidence>
<organism evidence="7 8">
    <name type="scientific">Nelumbo nucifera</name>
    <name type="common">Sacred lotus</name>
    <dbReference type="NCBI Taxonomy" id="4432"/>
    <lineage>
        <taxon>Eukaryota</taxon>
        <taxon>Viridiplantae</taxon>
        <taxon>Streptophyta</taxon>
        <taxon>Embryophyta</taxon>
        <taxon>Tracheophyta</taxon>
        <taxon>Spermatophyta</taxon>
        <taxon>Magnoliopsida</taxon>
        <taxon>Proteales</taxon>
        <taxon>Nelumbonaceae</taxon>
        <taxon>Nelumbo</taxon>
    </lineage>
</organism>
<evidence type="ECO:0000313" key="7">
    <source>
        <dbReference type="EMBL" id="DAD27968.1"/>
    </source>
</evidence>
<keyword evidence="3" id="KW-0449">Lipoprotein</keyword>
<accession>A0A822YEM7</accession>
<keyword evidence="3" id="KW-0336">GPI-anchor</keyword>
<proteinExistence type="predicted"/>
<keyword evidence="3" id="KW-0325">Glycoprotein</keyword>